<feature type="binding site" evidence="8">
    <location>
        <position position="105"/>
    </location>
    <ligand>
        <name>Mg(2+)</name>
        <dbReference type="ChEBI" id="CHEBI:18420"/>
    </ligand>
</feature>
<comment type="catalytic activity">
    <reaction evidence="8">
        <text>Mo-molybdopterin + GTP + H(+) = Mo-molybdopterin guanine dinucleotide + diphosphate</text>
        <dbReference type="Rhea" id="RHEA:34243"/>
        <dbReference type="ChEBI" id="CHEBI:15378"/>
        <dbReference type="ChEBI" id="CHEBI:33019"/>
        <dbReference type="ChEBI" id="CHEBI:37565"/>
        <dbReference type="ChEBI" id="CHEBI:71302"/>
        <dbReference type="ChEBI" id="CHEBI:71310"/>
        <dbReference type="EC" id="2.7.7.77"/>
    </reaction>
</comment>
<keyword evidence="7 8" id="KW-0501">Molybdenum cofactor biosynthesis</keyword>
<dbReference type="HAMAP" id="MF_00316">
    <property type="entry name" value="MobA"/>
    <property type="match status" value="1"/>
</dbReference>
<dbReference type="SUPFAM" id="SSF53448">
    <property type="entry name" value="Nucleotide-diphospho-sugar transferases"/>
    <property type="match status" value="1"/>
</dbReference>
<dbReference type="Pfam" id="PF12804">
    <property type="entry name" value="NTP_transf_3"/>
    <property type="match status" value="1"/>
</dbReference>
<dbReference type="GO" id="GO:0005525">
    <property type="term" value="F:GTP binding"/>
    <property type="evidence" value="ECO:0007669"/>
    <property type="project" value="UniProtKB-UniRule"/>
</dbReference>
<evidence type="ECO:0000256" key="5">
    <source>
        <dbReference type="ARBA" id="ARBA00022842"/>
    </source>
</evidence>
<dbReference type="GO" id="GO:0046872">
    <property type="term" value="F:metal ion binding"/>
    <property type="evidence" value="ECO:0007669"/>
    <property type="project" value="UniProtKB-KW"/>
</dbReference>
<dbReference type="CDD" id="cd02503">
    <property type="entry name" value="MobA"/>
    <property type="match status" value="1"/>
</dbReference>
<dbReference type="InterPro" id="IPR025877">
    <property type="entry name" value="MobA-like_NTP_Trfase"/>
</dbReference>
<keyword evidence="5 8" id="KW-0460">Magnesium</keyword>
<dbReference type="GO" id="GO:0061603">
    <property type="term" value="F:molybdenum cofactor guanylyltransferase activity"/>
    <property type="evidence" value="ECO:0007669"/>
    <property type="project" value="UniProtKB-EC"/>
</dbReference>
<gene>
    <name evidence="8" type="primary">mobA</name>
    <name evidence="10" type="ORF">IX84_11555</name>
</gene>
<evidence type="ECO:0000256" key="1">
    <source>
        <dbReference type="ARBA" id="ARBA00022490"/>
    </source>
</evidence>
<evidence type="ECO:0000259" key="9">
    <source>
        <dbReference type="Pfam" id="PF12804"/>
    </source>
</evidence>
<name>A0A098S7E7_9BACT</name>
<reference evidence="10 11" key="1">
    <citation type="journal article" date="2014" name="Int. J. Syst. Evol. Microbiol.">
        <title>Phaeodactylibacter xiamenensis gen. nov., sp. nov., a member of the family Saprospiraceae isolated from the marine alga Phaeodactylum tricornutum.</title>
        <authorList>
            <person name="Chen Z.Jr."/>
            <person name="Lei X."/>
            <person name="Lai Q."/>
            <person name="Li Y."/>
            <person name="Zhang B."/>
            <person name="Zhang J."/>
            <person name="Zhang H."/>
            <person name="Yang L."/>
            <person name="Zheng W."/>
            <person name="Tian Y."/>
            <person name="Yu Z."/>
            <person name="Xu H.Jr."/>
            <person name="Zheng T."/>
        </authorList>
    </citation>
    <scope>NUCLEOTIDE SEQUENCE [LARGE SCALE GENOMIC DNA]</scope>
    <source>
        <strain evidence="10 11">KD52</strain>
    </source>
</reference>
<feature type="domain" description="MobA-like NTP transferase" evidence="9">
    <location>
        <begin position="18"/>
        <end position="159"/>
    </location>
</feature>
<comment type="subcellular location">
    <subcellularLocation>
        <location evidence="8">Cytoplasm</location>
    </subcellularLocation>
</comment>
<comment type="function">
    <text evidence="8">Transfers a GMP moiety from GTP to Mo-molybdopterin (Mo-MPT) cofactor (Moco or molybdenum cofactor) to form Mo-molybdopterin guanine dinucleotide (Mo-MGD) cofactor.</text>
</comment>
<comment type="cofactor">
    <cofactor evidence="8">
        <name>Mg(2+)</name>
        <dbReference type="ChEBI" id="CHEBI:18420"/>
    </cofactor>
</comment>
<comment type="caution">
    <text evidence="10">The sequence shown here is derived from an EMBL/GenBank/DDBJ whole genome shotgun (WGS) entry which is preliminary data.</text>
</comment>
<sequence length="205" mass="22634">MPLFVEKELNASAPPLYGLVLAGGKSERMGEDKGLIEYHGRPQRDHVADLIGHYCKETFLSCRPDQAEALKNPLTDTFTGLGPFGGILSAFRQNPDAAWLVVACDLPLLDDATLSQLVGYRNVSKAATAFNSPVTEFPEPLITIWEPRAYPILLQFLAQGYSCPRKVLINSNVELLNAENPEALRNVNSPEEREEVLNIIKEKTA</sequence>
<feature type="binding site" evidence="8">
    <location>
        <position position="76"/>
    </location>
    <ligand>
        <name>GTP</name>
        <dbReference type="ChEBI" id="CHEBI:37565"/>
    </ligand>
</feature>
<protein>
    <recommendedName>
        <fullName evidence="8">Probable molybdenum cofactor guanylyltransferase</fullName>
        <shortName evidence="8">MoCo guanylyltransferase</shortName>
        <ecNumber evidence="8">2.7.7.77</ecNumber>
    </recommendedName>
    <alternativeName>
        <fullName evidence="8">GTP:molybdopterin guanylyltransferase</fullName>
    </alternativeName>
    <alternativeName>
        <fullName evidence="8">Mo-MPT guanylyltransferase</fullName>
    </alternativeName>
    <alternativeName>
        <fullName evidence="8">Molybdopterin guanylyltransferase</fullName>
    </alternativeName>
    <alternativeName>
        <fullName evidence="8">Molybdopterin-guanine dinucleotide synthase</fullName>
        <shortName evidence="8">MGD synthase</shortName>
    </alternativeName>
</protein>
<evidence type="ECO:0000313" key="10">
    <source>
        <dbReference type="EMBL" id="KGE88026.1"/>
    </source>
</evidence>
<evidence type="ECO:0000256" key="7">
    <source>
        <dbReference type="ARBA" id="ARBA00023150"/>
    </source>
</evidence>
<keyword evidence="6 8" id="KW-0342">GTP-binding</keyword>
<feature type="binding site" evidence="8">
    <location>
        <position position="105"/>
    </location>
    <ligand>
        <name>GTP</name>
        <dbReference type="ChEBI" id="CHEBI:37565"/>
    </ligand>
</feature>
<dbReference type="Proteomes" id="UP000029736">
    <property type="component" value="Unassembled WGS sequence"/>
</dbReference>
<feature type="binding site" evidence="8">
    <location>
        <begin position="21"/>
        <end position="23"/>
    </location>
    <ligand>
        <name>GTP</name>
        <dbReference type="ChEBI" id="CHEBI:37565"/>
    </ligand>
</feature>
<organism evidence="10 11">
    <name type="scientific">Phaeodactylibacter xiamenensis</name>
    <dbReference type="NCBI Taxonomy" id="1524460"/>
    <lineage>
        <taxon>Bacteria</taxon>
        <taxon>Pseudomonadati</taxon>
        <taxon>Bacteroidota</taxon>
        <taxon>Saprospiria</taxon>
        <taxon>Saprospirales</taxon>
        <taxon>Haliscomenobacteraceae</taxon>
        <taxon>Phaeodactylibacter</taxon>
    </lineage>
</organism>
<keyword evidence="4 8" id="KW-0547">Nucleotide-binding</keyword>
<accession>A0A098S7E7</accession>
<comment type="caution">
    <text evidence="8">Lacks conserved residue(s) required for the propagation of feature annotation.</text>
</comment>
<dbReference type="GO" id="GO:0006777">
    <property type="term" value="P:Mo-molybdopterin cofactor biosynthetic process"/>
    <property type="evidence" value="ECO:0007669"/>
    <property type="project" value="UniProtKB-KW"/>
</dbReference>
<dbReference type="EC" id="2.7.7.77" evidence="8"/>
<comment type="similarity">
    <text evidence="8">Belongs to the MobA family.</text>
</comment>
<dbReference type="InterPro" id="IPR029044">
    <property type="entry name" value="Nucleotide-diphossugar_trans"/>
</dbReference>
<dbReference type="Gene3D" id="3.90.550.10">
    <property type="entry name" value="Spore Coat Polysaccharide Biosynthesis Protein SpsA, Chain A"/>
    <property type="match status" value="1"/>
</dbReference>
<evidence type="ECO:0000313" key="11">
    <source>
        <dbReference type="Proteomes" id="UP000029736"/>
    </source>
</evidence>
<dbReference type="InterPro" id="IPR013482">
    <property type="entry name" value="Molybde_CF_guanTrfase"/>
</dbReference>
<keyword evidence="3 8" id="KW-0479">Metal-binding</keyword>
<feature type="binding site" evidence="8">
    <location>
        <position position="33"/>
    </location>
    <ligand>
        <name>GTP</name>
        <dbReference type="ChEBI" id="CHEBI:37565"/>
    </ligand>
</feature>
<dbReference type="GO" id="GO:0005737">
    <property type="term" value="C:cytoplasm"/>
    <property type="evidence" value="ECO:0007669"/>
    <property type="project" value="UniProtKB-SubCell"/>
</dbReference>
<proteinExistence type="inferred from homology"/>
<keyword evidence="2 8" id="KW-0808">Transferase</keyword>
<evidence type="ECO:0000256" key="2">
    <source>
        <dbReference type="ARBA" id="ARBA00022679"/>
    </source>
</evidence>
<evidence type="ECO:0000256" key="8">
    <source>
        <dbReference type="HAMAP-Rule" id="MF_00316"/>
    </source>
</evidence>
<dbReference type="PANTHER" id="PTHR19136:SF81">
    <property type="entry name" value="MOLYBDENUM COFACTOR GUANYLYLTRANSFERASE"/>
    <property type="match status" value="1"/>
</dbReference>
<evidence type="ECO:0000256" key="6">
    <source>
        <dbReference type="ARBA" id="ARBA00023134"/>
    </source>
</evidence>
<dbReference type="AlphaFoldDB" id="A0A098S7E7"/>
<comment type="domain">
    <text evidence="8">The N-terminal domain determines nucleotide recognition and specific binding, while the C-terminal domain determines the specific binding to the target protein.</text>
</comment>
<dbReference type="STRING" id="1524460.IX84_11555"/>
<evidence type="ECO:0000256" key="4">
    <source>
        <dbReference type="ARBA" id="ARBA00022741"/>
    </source>
</evidence>
<keyword evidence="1 8" id="KW-0963">Cytoplasm</keyword>
<dbReference type="PANTHER" id="PTHR19136">
    <property type="entry name" value="MOLYBDENUM COFACTOR GUANYLYLTRANSFERASE"/>
    <property type="match status" value="1"/>
</dbReference>
<evidence type="ECO:0000256" key="3">
    <source>
        <dbReference type="ARBA" id="ARBA00022723"/>
    </source>
</evidence>
<keyword evidence="11" id="KW-1185">Reference proteome</keyword>
<dbReference type="EMBL" id="JPOS01000026">
    <property type="protein sequence ID" value="KGE88026.1"/>
    <property type="molecule type" value="Genomic_DNA"/>
</dbReference>